<feature type="compositionally biased region" description="Basic residues" evidence="5">
    <location>
        <begin position="213"/>
        <end position="225"/>
    </location>
</feature>
<dbReference type="InterPro" id="IPR013083">
    <property type="entry name" value="Znf_RING/FYVE/PHD"/>
</dbReference>
<dbReference type="PANTHER" id="PTHR46171:SF3">
    <property type="entry name" value="GH10160P"/>
    <property type="match status" value="1"/>
</dbReference>
<feature type="compositionally biased region" description="Basic and acidic residues" evidence="5">
    <location>
        <begin position="197"/>
        <end position="206"/>
    </location>
</feature>
<organism evidence="7 8">
    <name type="scientific">Magallana gigas</name>
    <name type="common">Pacific oyster</name>
    <name type="synonym">Crassostrea gigas</name>
    <dbReference type="NCBI Taxonomy" id="29159"/>
    <lineage>
        <taxon>Eukaryota</taxon>
        <taxon>Metazoa</taxon>
        <taxon>Spiralia</taxon>
        <taxon>Lophotrochozoa</taxon>
        <taxon>Mollusca</taxon>
        <taxon>Bivalvia</taxon>
        <taxon>Autobranchia</taxon>
        <taxon>Pteriomorphia</taxon>
        <taxon>Ostreida</taxon>
        <taxon>Ostreoidea</taxon>
        <taxon>Ostreidae</taxon>
        <taxon>Magallana</taxon>
    </lineage>
</organism>
<dbReference type="EnsemblMetazoa" id="G16416.2">
    <property type="protein sequence ID" value="G16416.2:cds"/>
    <property type="gene ID" value="G16416"/>
</dbReference>
<evidence type="ECO:0000313" key="7">
    <source>
        <dbReference type="EnsemblMetazoa" id="G16416.1:cds"/>
    </source>
</evidence>
<evidence type="ECO:0000256" key="1">
    <source>
        <dbReference type="ARBA" id="ARBA00022723"/>
    </source>
</evidence>
<dbReference type="GeneID" id="105337659"/>
<name>A0A8W8IYG7_MAGGI</name>
<dbReference type="SUPFAM" id="SSF57850">
    <property type="entry name" value="RING/U-box"/>
    <property type="match status" value="1"/>
</dbReference>
<feature type="compositionally biased region" description="Basic and acidic residues" evidence="5">
    <location>
        <begin position="175"/>
        <end position="185"/>
    </location>
</feature>
<dbReference type="InterPro" id="IPR001841">
    <property type="entry name" value="Znf_RING"/>
</dbReference>
<dbReference type="PANTHER" id="PTHR46171">
    <property type="entry name" value="GH10160P"/>
    <property type="match status" value="1"/>
</dbReference>
<feature type="compositionally biased region" description="Polar residues" evidence="5">
    <location>
        <begin position="121"/>
        <end position="132"/>
    </location>
</feature>
<keyword evidence="1" id="KW-0479">Metal-binding</keyword>
<keyword evidence="2 4" id="KW-0863">Zinc-finger</keyword>
<dbReference type="Pfam" id="PF13639">
    <property type="entry name" value="zf-RING_2"/>
    <property type="match status" value="1"/>
</dbReference>
<dbReference type="GO" id="GO:0061630">
    <property type="term" value="F:ubiquitin protein ligase activity"/>
    <property type="evidence" value="ECO:0007669"/>
    <property type="project" value="TreeGrafter"/>
</dbReference>
<evidence type="ECO:0000313" key="8">
    <source>
        <dbReference type="Proteomes" id="UP000005408"/>
    </source>
</evidence>
<evidence type="ECO:0000256" key="4">
    <source>
        <dbReference type="PROSITE-ProRule" id="PRU00175"/>
    </source>
</evidence>
<dbReference type="GO" id="GO:0016567">
    <property type="term" value="P:protein ubiquitination"/>
    <property type="evidence" value="ECO:0007669"/>
    <property type="project" value="TreeGrafter"/>
</dbReference>
<protein>
    <recommendedName>
        <fullName evidence="6">RING-type domain-containing protein</fullName>
    </recommendedName>
</protein>
<dbReference type="FunFam" id="3.30.40.10:FF:000024">
    <property type="entry name" value="RING finger protein 44 isoform X1"/>
    <property type="match status" value="1"/>
</dbReference>
<dbReference type="GO" id="GO:0008270">
    <property type="term" value="F:zinc ion binding"/>
    <property type="evidence" value="ECO:0007669"/>
    <property type="project" value="UniProtKB-KW"/>
</dbReference>
<evidence type="ECO:0000259" key="6">
    <source>
        <dbReference type="PROSITE" id="PS50089"/>
    </source>
</evidence>
<dbReference type="Proteomes" id="UP000005408">
    <property type="component" value="Unassembled WGS sequence"/>
</dbReference>
<feature type="region of interest" description="Disordered" evidence="5">
    <location>
        <begin position="351"/>
        <end position="387"/>
    </location>
</feature>
<sequence length="591" mass="66309">MPVASSQKDAQNQLLQHYQHLLPKSPTYHLGGQLSPGSLVPSSEHFIGREEGATYVSDLRPLTALQASATSERNASFFSTHSPPLINLSPNLSPTAEPQRVSPFYDLRETTRRRSFYDFQNSCSQPMQNPAQICSGRHVEDTSRKSESPSRKRRKTSNSYIDLTNHSPSPPPTWSRERTEAERLGVSRRRVSSQRRVSGDSRRLIAERSNTPRARRSPGTRRRTRDRNPTPQNESGQEPRAFQPPHLMNPRQIHPASLHPHHLHGAPQQVMFEMEQVPVSTPVSMAPYAIPVCAGPHLPVCTGAHHPVCSTAPTWSIPGCSVQLPSCNMQHIPACSLPQIPFHPSSIPPLFHHHHHPATSHIPPQHLAPPTHFNPSARGVHRSEEEVSGLIDQRSRFPLHPGTLHPHGATPFTASPPVMLQEPHVHPTPHDIYGPFHRHFARQRSGGRNSRLRSLPLPPPPYPGFLLHFLAMLGNPPMPYGRDFHEDATEVENYEALLNLAERLGEAKPKGLTKPEIEQLPAYRFNKENHHSDMDQTSCVVCMCDFENRQLLRVLPCSHEFHAKCVDKWLKTNRTCPICRADATEIASQSD</sequence>
<feature type="compositionally biased region" description="Polar residues" evidence="5">
    <location>
        <begin position="157"/>
        <end position="167"/>
    </location>
</feature>
<dbReference type="SMART" id="SM00184">
    <property type="entry name" value="RING"/>
    <property type="match status" value="1"/>
</dbReference>
<evidence type="ECO:0000256" key="2">
    <source>
        <dbReference type="ARBA" id="ARBA00022771"/>
    </source>
</evidence>
<keyword evidence="3" id="KW-0862">Zinc</keyword>
<accession>A0A8W8IYG7</accession>
<keyword evidence="8" id="KW-1185">Reference proteome</keyword>
<dbReference type="RefSeq" id="XP_011440805.1">
    <property type="nucleotide sequence ID" value="XM_011442503.4"/>
</dbReference>
<feature type="compositionally biased region" description="Basic and acidic residues" evidence="5">
    <location>
        <begin position="137"/>
        <end position="150"/>
    </location>
</feature>
<feature type="region of interest" description="Disordered" evidence="5">
    <location>
        <begin position="121"/>
        <end position="262"/>
    </location>
</feature>
<evidence type="ECO:0000256" key="5">
    <source>
        <dbReference type="SAM" id="MobiDB-lite"/>
    </source>
</evidence>
<dbReference type="OMA" id="FYHFSMN"/>
<dbReference type="EnsemblMetazoa" id="G16416.1">
    <property type="protein sequence ID" value="G16416.1:cds"/>
    <property type="gene ID" value="G16416"/>
</dbReference>
<feature type="domain" description="RING-type" evidence="6">
    <location>
        <begin position="539"/>
        <end position="580"/>
    </location>
</feature>
<reference evidence="7" key="1">
    <citation type="submission" date="2022-08" db="UniProtKB">
        <authorList>
            <consortium name="EnsemblMetazoa"/>
        </authorList>
    </citation>
    <scope>IDENTIFICATION</scope>
    <source>
        <strain evidence="7">05x7-T-G4-1.051#20</strain>
    </source>
</reference>
<dbReference type="Gene3D" id="3.30.40.10">
    <property type="entry name" value="Zinc/RING finger domain, C3HC4 (zinc finger)"/>
    <property type="match status" value="1"/>
</dbReference>
<dbReference type="PROSITE" id="PS50089">
    <property type="entry name" value="ZF_RING_2"/>
    <property type="match status" value="1"/>
</dbReference>
<proteinExistence type="predicted"/>
<dbReference type="AlphaFoldDB" id="A0A8W8IYG7"/>
<dbReference type="OrthoDB" id="8062037at2759"/>
<evidence type="ECO:0000256" key="3">
    <source>
        <dbReference type="ARBA" id="ARBA00022833"/>
    </source>
</evidence>